<feature type="region of interest" description="Disordered" evidence="1">
    <location>
        <begin position="69"/>
        <end position="92"/>
    </location>
</feature>
<evidence type="ECO:0000313" key="2">
    <source>
        <dbReference type="EMBL" id="VDI69561.1"/>
    </source>
</evidence>
<name>A0A8B6GVB0_MYTGA</name>
<dbReference type="AlphaFoldDB" id="A0A8B6GVB0"/>
<feature type="region of interest" description="Disordered" evidence="1">
    <location>
        <begin position="769"/>
        <end position="792"/>
    </location>
</feature>
<accession>A0A8B6GVB0</accession>
<feature type="compositionally biased region" description="Low complexity" evidence="1">
    <location>
        <begin position="69"/>
        <end position="89"/>
    </location>
</feature>
<feature type="region of interest" description="Disordered" evidence="1">
    <location>
        <begin position="850"/>
        <end position="889"/>
    </location>
</feature>
<gene>
    <name evidence="2" type="ORF">MGAL_10B089712</name>
</gene>
<proteinExistence type="predicted"/>
<protein>
    <submittedName>
        <fullName evidence="2">Uncharacterized protein</fullName>
    </submittedName>
</protein>
<organism evidence="2 3">
    <name type="scientific">Mytilus galloprovincialis</name>
    <name type="common">Mediterranean mussel</name>
    <dbReference type="NCBI Taxonomy" id="29158"/>
    <lineage>
        <taxon>Eukaryota</taxon>
        <taxon>Metazoa</taxon>
        <taxon>Spiralia</taxon>
        <taxon>Lophotrochozoa</taxon>
        <taxon>Mollusca</taxon>
        <taxon>Bivalvia</taxon>
        <taxon>Autobranchia</taxon>
        <taxon>Pteriomorphia</taxon>
        <taxon>Mytilida</taxon>
        <taxon>Mytiloidea</taxon>
        <taxon>Mytilidae</taxon>
        <taxon>Mytilinae</taxon>
        <taxon>Mytilus</taxon>
    </lineage>
</organism>
<dbReference type="OrthoDB" id="6150359at2759"/>
<evidence type="ECO:0000256" key="1">
    <source>
        <dbReference type="SAM" id="MobiDB-lite"/>
    </source>
</evidence>
<sequence>MEFINNRKTRMFYIATTVLLSVISGSLSAVLFDPNIYNPFVKNQQTTRASIVINPMFYHIMPPGISLSTSGQTTAAGTTTESTTTTPSPTTLPPNFCRTSADCPLSSCCRDLNQKVLVMSEVFDATGPYRSRPPINGTCSNSRAQLGEQCNDFCACEIGMTCFRDVNKPCCEPAVCQYQAALEKSMQVWMRCFEDDRCEVFEDDSSSEEDDDSGEYLKNSTSQAVKKFKVPTHLVPTVRSMIAKQNNDDDDSDESDEMELAKLLNNSLIQNLTRTFLDDDDSNSEDNDSESSEEEALAVLLQGIINHLLNSSNTTPTPTSTTVSPTSTTESLLGLFYNPQTHTNTVLDTKLHSTNHIVDVKQLISNHAKKSNTHTILNSFKRGHSSPILQSQQSSLMSAMGQLQGFTNSESMKTLHSLQGNNILSGASQSKPHGFRETTTLDPLTALIAESIASQLMIPMPAPSPQLTKSLPGGQMKIQHQIPGGGMFNLNINSNNMATTTPVMPDLGFIAGNIDPNNKLAPQLKRLQLLLGKKKASAAQPVQHTFPQASTPIPQIQPVNSFINSAAINPMTHVLNSAAMNPMNNVINSAAVNPMNNVINSLAMNPMNNVINTAAVNPMINNQMNNHQQLMSMLMFGSQTAETSQNLKTNKHMKQLLQLIGQSTPPPPQTATTTTANPSNQIGNTISNYNTAKALHAMKLLKFLKKKKANRRLKKARKSKSSNKFLHFNKMAVNSLGTKDASTRSAFKHLQALRLTFLNGNTSISNIKTKKVNATEDSDESDESEESDEMTKNSTLNFLYAIQNQTIKTFKARVNQSEEDDDSDSSDEEIDAWLAAILIELGKKPNITQPIVTTTTPTPTTTTTTAPTSTTTTISPTTVTSTTPGTTATTSIPSTTTINLFLQHLLKRQSTQNAIGHQLYRQNRLQTSKNTKNKIMDLKSLAWNDVVNYFKTKRTGI</sequence>
<reference evidence="2" key="1">
    <citation type="submission" date="2018-11" db="EMBL/GenBank/DDBJ databases">
        <authorList>
            <person name="Alioto T."/>
            <person name="Alioto T."/>
        </authorList>
    </citation>
    <scope>NUCLEOTIDE SEQUENCE</scope>
</reference>
<feature type="compositionally biased region" description="Low complexity" evidence="1">
    <location>
        <begin position="670"/>
        <end position="680"/>
    </location>
</feature>
<feature type="region of interest" description="Disordered" evidence="1">
    <location>
        <begin position="663"/>
        <end position="682"/>
    </location>
</feature>
<feature type="region of interest" description="Disordered" evidence="1">
    <location>
        <begin position="275"/>
        <end position="295"/>
    </location>
</feature>
<dbReference type="EMBL" id="UYJE01009053">
    <property type="protein sequence ID" value="VDI69561.1"/>
    <property type="molecule type" value="Genomic_DNA"/>
</dbReference>
<comment type="caution">
    <text evidence="2">The sequence shown here is derived from an EMBL/GenBank/DDBJ whole genome shotgun (WGS) entry which is preliminary data.</text>
</comment>
<dbReference type="Proteomes" id="UP000596742">
    <property type="component" value="Unassembled WGS sequence"/>
</dbReference>
<evidence type="ECO:0000313" key="3">
    <source>
        <dbReference type="Proteomes" id="UP000596742"/>
    </source>
</evidence>
<feature type="compositionally biased region" description="Acidic residues" evidence="1">
    <location>
        <begin position="278"/>
        <end position="295"/>
    </location>
</feature>
<feature type="compositionally biased region" description="Acidic residues" evidence="1">
    <location>
        <begin position="776"/>
        <end position="788"/>
    </location>
</feature>
<keyword evidence="3" id="KW-1185">Reference proteome</keyword>